<organism evidence="1 2">
    <name type="scientific">Ambispora leptoticha</name>
    <dbReference type="NCBI Taxonomy" id="144679"/>
    <lineage>
        <taxon>Eukaryota</taxon>
        <taxon>Fungi</taxon>
        <taxon>Fungi incertae sedis</taxon>
        <taxon>Mucoromycota</taxon>
        <taxon>Glomeromycotina</taxon>
        <taxon>Glomeromycetes</taxon>
        <taxon>Archaeosporales</taxon>
        <taxon>Ambisporaceae</taxon>
        <taxon>Ambispora</taxon>
    </lineage>
</organism>
<name>A0A9N9G6X2_9GLOM</name>
<gene>
    <name evidence="1" type="ORF">ALEPTO_LOCUS7273</name>
</gene>
<proteinExistence type="predicted"/>
<reference evidence="1" key="1">
    <citation type="submission" date="2021-06" db="EMBL/GenBank/DDBJ databases">
        <authorList>
            <person name="Kallberg Y."/>
            <person name="Tangrot J."/>
            <person name="Rosling A."/>
        </authorList>
    </citation>
    <scope>NUCLEOTIDE SEQUENCE</scope>
    <source>
        <strain evidence="1">FL130A</strain>
    </source>
</reference>
<dbReference type="OrthoDB" id="10382941at2759"/>
<keyword evidence="2" id="KW-1185">Reference proteome</keyword>
<comment type="caution">
    <text evidence="1">The sequence shown here is derived from an EMBL/GenBank/DDBJ whole genome shotgun (WGS) entry which is preliminary data.</text>
</comment>
<dbReference type="EMBL" id="CAJVPS010003033">
    <property type="protein sequence ID" value="CAG8581304.1"/>
    <property type="molecule type" value="Genomic_DNA"/>
</dbReference>
<evidence type="ECO:0000313" key="2">
    <source>
        <dbReference type="Proteomes" id="UP000789508"/>
    </source>
</evidence>
<protein>
    <submittedName>
        <fullName evidence="1">6589_t:CDS:1</fullName>
    </submittedName>
</protein>
<dbReference type="AlphaFoldDB" id="A0A9N9G6X2"/>
<sequence>MSQNHIKIRPAGFPFHLTNEDYLSKNFESEFIFTLPNGSNNTLQTWTLVPHQHPLFAGGFLILLDGMKNVALQYNCKKNKVTASHLIRGSPWFVWRIELHESPNNSFEVECTISPFLKPSLGLTHKGASQPVSVEPVYEEMERQKWFLVLARKMYKL</sequence>
<dbReference type="Proteomes" id="UP000789508">
    <property type="component" value="Unassembled WGS sequence"/>
</dbReference>
<evidence type="ECO:0000313" key="1">
    <source>
        <dbReference type="EMBL" id="CAG8581304.1"/>
    </source>
</evidence>
<accession>A0A9N9G6X2</accession>